<keyword evidence="11" id="KW-1185">Reference proteome</keyword>
<dbReference type="InterPro" id="IPR010627">
    <property type="entry name" value="Prepilin_pept_A24_N"/>
</dbReference>
<evidence type="ECO:0000313" key="11">
    <source>
        <dbReference type="Proteomes" id="UP000182569"/>
    </source>
</evidence>
<evidence type="ECO:0000256" key="6">
    <source>
        <dbReference type="ARBA" id="ARBA00023136"/>
    </source>
</evidence>
<dbReference type="AlphaFoldDB" id="A0A1J0GJB3"/>
<evidence type="ECO:0000259" key="8">
    <source>
        <dbReference type="Pfam" id="PF01478"/>
    </source>
</evidence>
<dbReference type="Proteomes" id="UP000182569">
    <property type="component" value="Chromosome"/>
</dbReference>
<evidence type="ECO:0000256" key="2">
    <source>
        <dbReference type="ARBA" id="ARBA00005801"/>
    </source>
</evidence>
<evidence type="ECO:0000256" key="1">
    <source>
        <dbReference type="ARBA" id="ARBA00004651"/>
    </source>
</evidence>
<feature type="transmembrane region" description="Helical" evidence="7">
    <location>
        <begin position="6"/>
        <end position="25"/>
    </location>
</feature>
<protein>
    <submittedName>
        <fullName evidence="10">Peptidase A24</fullName>
    </submittedName>
</protein>
<dbReference type="PANTHER" id="PTHR30487">
    <property type="entry name" value="TYPE 4 PREPILIN-LIKE PROTEINS LEADER PEPTIDE-PROCESSING ENZYME"/>
    <property type="match status" value="1"/>
</dbReference>
<dbReference type="KEGG" id="ceu:A7L45_15895"/>
<name>A0A1J0GJB3_9CLOT</name>
<sequence>MESIIGIYIFILGLLIGSFLNVCIYRIPRGESISYPPSHCTSCGKKIKRYDLIPVISWIFLKGKCRNCGEKISIRYALVELITAVLFILTYFQYGYSIYLVKYLILIPFLIVIAMIDYDTMEVYATTTWLAIAVGIISLGVNLYLGEPVIDYIYGGLLGAGIIIFIILISKLILGTEGMGWGDVEICGLCGLFLGFKLTFVMIFFSFIIGGVIGVYLLKVKKKNGRSEMAFGPSIIMATLFMIIWGDKILNWYLDTFYKY</sequence>
<feature type="domain" description="Prepilin peptidase A24 N-terminal" evidence="9">
    <location>
        <begin position="11"/>
        <end position="93"/>
    </location>
</feature>
<comment type="subcellular location">
    <subcellularLocation>
        <location evidence="1">Cell membrane</location>
        <topology evidence="1">Multi-pass membrane protein</topology>
    </subcellularLocation>
</comment>
<dbReference type="Pfam" id="PF01478">
    <property type="entry name" value="Peptidase_A24"/>
    <property type="match status" value="1"/>
</dbReference>
<dbReference type="Pfam" id="PF06750">
    <property type="entry name" value="A24_N_bact"/>
    <property type="match status" value="1"/>
</dbReference>
<proteinExistence type="inferred from homology"/>
<evidence type="ECO:0000256" key="3">
    <source>
        <dbReference type="ARBA" id="ARBA00022475"/>
    </source>
</evidence>
<feature type="transmembrane region" description="Helical" evidence="7">
    <location>
        <begin position="152"/>
        <end position="174"/>
    </location>
</feature>
<dbReference type="OrthoDB" id="9789291at2"/>
<dbReference type="EMBL" id="CP015756">
    <property type="protein sequence ID" value="APC41452.1"/>
    <property type="molecule type" value="Genomic_DNA"/>
</dbReference>
<reference evidence="11" key="1">
    <citation type="journal article" date="2016" name="Front. Microbiol.">
        <title>Complete Genome Sequence of Clostridium estertheticum DSM 8809, a Microbe Identified in Spoiled Vacuum Packed Beef.</title>
        <authorList>
            <person name="Yu Z."/>
            <person name="Gunn L."/>
            <person name="Brennan E."/>
            <person name="Reid R."/>
            <person name="Wall P.G."/>
            <person name="Gaora O.P."/>
            <person name="Hurley D."/>
            <person name="Bolton D."/>
            <person name="Fanning S."/>
        </authorList>
    </citation>
    <scope>NUCLEOTIDE SEQUENCE [LARGE SCALE GENOMIC DNA]</scope>
    <source>
        <strain evidence="11">DSM 8809</strain>
    </source>
</reference>
<dbReference type="InterPro" id="IPR000045">
    <property type="entry name" value="Prepilin_IV_endopep_pep"/>
</dbReference>
<feature type="transmembrane region" description="Helical" evidence="7">
    <location>
        <begin position="72"/>
        <end position="92"/>
    </location>
</feature>
<dbReference type="STRING" id="1552.A7L45_15895"/>
<evidence type="ECO:0000256" key="5">
    <source>
        <dbReference type="ARBA" id="ARBA00022989"/>
    </source>
</evidence>
<dbReference type="PANTHER" id="PTHR30487:SF0">
    <property type="entry name" value="PREPILIN LEADER PEPTIDASE_N-METHYLTRANSFERASE-RELATED"/>
    <property type="match status" value="1"/>
</dbReference>
<keyword evidence="3" id="KW-1003">Cell membrane</keyword>
<dbReference type="GO" id="GO:0005886">
    <property type="term" value="C:plasma membrane"/>
    <property type="evidence" value="ECO:0007669"/>
    <property type="project" value="UniProtKB-SubCell"/>
</dbReference>
<feature type="transmembrane region" description="Helical" evidence="7">
    <location>
        <begin position="230"/>
        <end position="250"/>
    </location>
</feature>
<gene>
    <name evidence="10" type="ORF">A7L45_15895</name>
</gene>
<dbReference type="GO" id="GO:0004190">
    <property type="term" value="F:aspartic-type endopeptidase activity"/>
    <property type="evidence" value="ECO:0007669"/>
    <property type="project" value="InterPro"/>
</dbReference>
<feature type="transmembrane region" description="Helical" evidence="7">
    <location>
        <begin position="186"/>
        <end position="218"/>
    </location>
</feature>
<dbReference type="InterPro" id="IPR050882">
    <property type="entry name" value="Prepilin_peptidase/N-MTase"/>
</dbReference>
<evidence type="ECO:0000256" key="4">
    <source>
        <dbReference type="ARBA" id="ARBA00022692"/>
    </source>
</evidence>
<dbReference type="GO" id="GO:0006465">
    <property type="term" value="P:signal peptide processing"/>
    <property type="evidence" value="ECO:0007669"/>
    <property type="project" value="TreeGrafter"/>
</dbReference>
<evidence type="ECO:0000313" key="10">
    <source>
        <dbReference type="EMBL" id="APC41452.1"/>
    </source>
</evidence>
<feature type="transmembrane region" description="Helical" evidence="7">
    <location>
        <begin position="123"/>
        <end position="146"/>
    </location>
</feature>
<comment type="similarity">
    <text evidence="2">Belongs to the peptidase A24 family.</text>
</comment>
<feature type="domain" description="Prepilin type IV endopeptidase peptidase" evidence="8">
    <location>
        <begin position="104"/>
        <end position="215"/>
    </location>
</feature>
<evidence type="ECO:0000259" key="9">
    <source>
        <dbReference type="Pfam" id="PF06750"/>
    </source>
</evidence>
<dbReference type="Gene3D" id="1.20.120.1220">
    <property type="match status" value="1"/>
</dbReference>
<evidence type="ECO:0000256" key="7">
    <source>
        <dbReference type="SAM" id="Phobius"/>
    </source>
</evidence>
<keyword evidence="5 7" id="KW-1133">Transmembrane helix</keyword>
<organism evidence="10 11">
    <name type="scientific">Clostridium estertheticum subsp. estertheticum</name>
    <dbReference type="NCBI Taxonomy" id="1552"/>
    <lineage>
        <taxon>Bacteria</taxon>
        <taxon>Bacillati</taxon>
        <taxon>Bacillota</taxon>
        <taxon>Clostridia</taxon>
        <taxon>Eubacteriales</taxon>
        <taxon>Clostridiaceae</taxon>
        <taxon>Clostridium</taxon>
    </lineage>
</organism>
<keyword evidence="6 7" id="KW-0472">Membrane</keyword>
<keyword evidence="4 7" id="KW-0812">Transmembrane</keyword>
<dbReference type="RefSeq" id="WP_071613746.1">
    <property type="nucleotide sequence ID" value="NZ_CP015756.1"/>
</dbReference>
<accession>A0A1J0GJB3</accession>
<feature type="transmembrane region" description="Helical" evidence="7">
    <location>
        <begin position="98"/>
        <end position="116"/>
    </location>
</feature>